<protein>
    <submittedName>
        <fullName evidence="1">Lipoprotein</fullName>
    </submittedName>
</protein>
<dbReference type="PROSITE" id="PS51318">
    <property type="entry name" value="TAT"/>
    <property type="match status" value="1"/>
</dbReference>
<evidence type="ECO:0000313" key="2">
    <source>
        <dbReference type="Proteomes" id="UP000660554"/>
    </source>
</evidence>
<keyword evidence="1" id="KW-0449">Lipoprotein</keyword>
<evidence type="ECO:0000313" key="1">
    <source>
        <dbReference type="EMBL" id="GHI17141.1"/>
    </source>
</evidence>
<dbReference type="Proteomes" id="UP000660554">
    <property type="component" value="Unassembled WGS sequence"/>
</dbReference>
<name>A0ABQ3NWK1_STRVG</name>
<dbReference type="InterPro" id="IPR027304">
    <property type="entry name" value="Trigger_fact/SurA_dom_sf"/>
</dbReference>
<reference evidence="2" key="1">
    <citation type="submission" date="2020-09" db="EMBL/GenBank/DDBJ databases">
        <title>Whole genome shotgun sequence of Streptomyces cinnamonensis NBRC 15873.</title>
        <authorList>
            <person name="Komaki H."/>
            <person name="Tamura T."/>
        </authorList>
    </citation>
    <scope>NUCLEOTIDE SEQUENCE [LARGE SCALE GENOMIC DNA]</scope>
    <source>
        <strain evidence="2">NBRC 15873</strain>
    </source>
</reference>
<accession>A0ABQ3NWK1</accession>
<dbReference type="InterPro" id="IPR006311">
    <property type="entry name" value="TAT_signal"/>
</dbReference>
<comment type="caution">
    <text evidence="1">The sequence shown here is derived from an EMBL/GenBank/DDBJ whole genome shotgun (WGS) entry which is preliminary data.</text>
</comment>
<gene>
    <name evidence="1" type="ORF">Scinn_66040</name>
</gene>
<organism evidence="1 2">
    <name type="scientific">Streptomyces virginiae</name>
    <name type="common">Streptomyces cinnamonensis</name>
    <dbReference type="NCBI Taxonomy" id="1961"/>
    <lineage>
        <taxon>Bacteria</taxon>
        <taxon>Bacillati</taxon>
        <taxon>Actinomycetota</taxon>
        <taxon>Actinomycetes</taxon>
        <taxon>Kitasatosporales</taxon>
        <taxon>Streptomycetaceae</taxon>
        <taxon>Streptomyces</taxon>
    </lineage>
</organism>
<sequence>MTHNLPALEAPLHRRTALSVSAALLVAAPLLSACSGETRPGTAAVVGGERITTSSLQAQVGDVRAAQNRSEHAATLISNTPQLERIKLGKMIQLRVLERAAKDAGISVTTKEIEDARRAQEGGRGAAALEQAALQGRVPLAAGQIDEEVRFQLLLGRLSERYGEDKIIEPLAKASQALHIEVNPRYGAWDAQQVGLGPVATPWITQRTRPEQAPAGA</sequence>
<dbReference type="SUPFAM" id="SSF109998">
    <property type="entry name" value="Triger factor/SurA peptide-binding domain-like"/>
    <property type="match status" value="1"/>
</dbReference>
<dbReference type="EMBL" id="BNDV01000016">
    <property type="protein sequence ID" value="GHI17141.1"/>
    <property type="molecule type" value="Genomic_DNA"/>
</dbReference>
<dbReference type="Gene3D" id="1.10.4030.10">
    <property type="entry name" value="Porin chaperone SurA, peptide-binding domain"/>
    <property type="match status" value="1"/>
</dbReference>
<keyword evidence="2" id="KW-1185">Reference proteome</keyword>
<proteinExistence type="predicted"/>
<dbReference type="Pfam" id="PF13623">
    <property type="entry name" value="SurA_N_2"/>
    <property type="match status" value="1"/>
</dbReference>